<dbReference type="Proteomes" id="UP000008366">
    <property type="component" value="Unassembled WGS sequence"/>
</dbReference>
<proteinExistence type="predicted"/>
<comment type="caution">
    <text evidence="1">The sequence shown here is derived from an EMBL/GenBank/DDBJ whole genome shotgun (WGS) entry which is preliminary data.</text>
</comment>
<reference evidence="1 2" key="1">
    <citation type="submission" date="2012-08" db="EMBL/GenBank/DDBJ databases">
        <title>Whole genome shotgun sequence of Kineosphaera limosa NBRC 100340.</title>
        <authorList>
            <person name="Yoshida I."/>
            <person name="Isaki S."/>
            <person name="Hosoyama A."/>
            <person name="Tsuchikane K."/>
            <person name="Katsumata H."/>
            <person name="Ando Y."/>
            <person name="Ohji S."/>
            <person name="Hamada M."/>
            <person name="Tamura T."/>
            <person name="Yamazoe A."/>
            <person name="Yamazaki S."/>
            <person name="Fujita N."/>
        </authorList>
    </citation>
    <scope>NUCLEOTIDE SEQUENCE [LARGE SCALE GENOMIC DNA]</scope>
    <source>
        <strain evidence="1 2">NBRC 100340</strain>
    </source>
</reference>
<sequence>MSVSDPDFARLDSDLRAVLESAARLQEVVPDAVLVRAPRWRDWSAVVTACHQLSDDLLECR</sequence>
<dbReference type="EMBL" id="BAHD01000048">
    <property type="protein sequence ID" value="GAB96774.1"/>
    <property type="molecule type" value="Genomic_DNA"/>
</dbReference>
<keyword evidence="2" id="KW-1185">Reference proteome</keyword>
<dbReference type="AlphaFoldDB" id="K6XD76"/>
<dbReference type="RefSeq" id="WP_006593306.1">
    <property type="nucleotide sequence ID" value="NZ_BAHD01000048.1"/>
</dbReference>
<evidence type="ECO:0000313" key="1">
    <source>
        <dbReference type="EMBL" id="GAB96774.1"/>
    </source>
</evidence>
<name>K6XD76_9MICO</name>
<gene>
    <name evidence="1" type="ORF">KILIM_048_00120</name>
</gene>
<dbReference type="OrthoDB" id="7051771at2"/>
<accession>K6XD76</accession>
<dbReference type="STRING" id="1184609.KILIM_048_00120"/>
<organism evidence="1 2">
    <name type="scientific">Kineosphaera limosa NBRC 100340</name>
    <dbReference type="NCBI Taxonomy" id="1184609"/>
    <lineage>
        <taxon>Bacteria</taxon>
        <taxon>Bacillati</taxon>
        <taxon>Actinomycetota</taxon>
        <taxon>Actinomycetes</taxon>
        <taxon>Micrococcales</taxon>
        <taxon>Dermatophilaceae</taxon>
        <taxon>Kineosphaera</taxon>
    </lineage>
</organism>
<protein>
    <submittedName>
        <fullName evidence="1">Uncharacterized protein</fullName>
    </submittedName>
</protein>
<evidence type="ECO:0000313" key="2">
    <source>
        <dbReference type="Proteomes" id="UP000008366"/>
    </source>
</evidence>